<comment type="caution">
    <text evidence="4">The sequence shown here is derived from an EMBL/GenBank/DDBJ whole genome shotgun (WGS) entry which is preliminary data.</text>
</comment>
<reference evidence="4" key="1">
    <citation type="journal article" date="2014" name="Int. J. Syst. Evol. Microbiol.">
        <title>Complete genome sequence of Corynebacterium casei LMG S-19264T (=DSM 44701T), isolated from a smear-ripened cheese.</title>
        <authorList>
            <consortium name="US DOE Joint Genome Institute (JGI-PGF)"/>
            <person name="Walter F."/>
            <person name="Albersmeier A."/>
            <person name="Kalinowski J."/>
            <person name="Ruckert C."/>
        </authorList>
    </citation>
    <scope>NUCLEOTIDE SEQUENCE</scope>
    <source>
        <strain evidence="4">CGMCC 1.15448</strain>
    </source>
</reference>
<accession>A0A8J2UCG9</accession>
<keyword evidence="5" id="KW-1185">Reference proteome</keyword>
<dbReference type="InterPro" id="IPR007492">
    <property type="entry name" value="LytTR_DNA-bd_dom"/>
</dbReference>
<name>A0A8J2UCG9_9BACT</name>
<keyword evidence="1" id="KW-0597">Phosphoprotein</keyword>
<dbReference type="PROSITE" id="PS50930">
    <property type="entry name" value="HTH_LYTTR"/>
    <property type="match status" value="1"/>
</dbReference>
<feature type="domain" description="HTH LytTR-type" evidence="3">
    <location>
        <begin position="145"/>
        <end position="248"/>
    </location>
</feature>
<evidence type="ECO:0000313" key="5">
    <source>
        <dbReference type="Proteomes" id="UP000607559"/>
    </source>
</evidence>
<dbReference type="PROSITE" id="PS50110">
    <property type="entry name" value="RESPONSE_REGULATORY"/>
    <property type="match status" value="1"/>
</dbReference>
<feature type="modified residue" description="4-aspartylphosphate" evidence="1">
    <location>
        <position position="55"/>
    </location>
</feature>
<dbReference type="SUPFAM" id="SSF52172">
    <property type="entry name" value="CheY-like"/>
    <property type="match status" value="1"/>
</dbReference>
<dbReference type="Proteomes" id="UP000607559">
    <property type="component" value="Unassembled WGS sequence"/>
</dbReference>
<proteinExistence type="predicted"/>
<dbReference type="RefSeq" id="WP_188931386.1">
    <property type="nucleotide sequence ID" value="NZ_BMJC01000002.1"/>
</dbReference>
<gene>
    <name evidence="4" type="ORF">GCM10011511_21700</name>
</gene>
<evidence type="ECO:0000259" key="3">
    <source>
        <dbReference type="PROSITE" id="PS50930"/>
    </source>
</evidence>
<dbReference type="PANTHER" id="PTHR37299:SF1">
    <property type="entry name" value="STAGE 0 SPORULATION PROTEIN A HOMOLOG"/>
    <property type="match status" value="1"/>
</dbReference>
<dbReference type="GO" id="GO:0000156">
    <property type="term" value="F:phosphorelay response regulator activity"/>
    <property type="evidence" value="ECO:0007669"/>
    <property type="project" value="InterPro"/>
</dbReference>
<dbReference type="InterPro" id="IPR046947">
    <property type="entry name" value="LytR-like"/>
</dbReference>
<organism evidence="4 5">
    <name type="scientific">Puia dinghuensis</name>
    <dbReference type="NCBI Taxonomy" id="1792502"/>
    <lineage>
        <taxon>Bacteria</taxon>
        <taxon>Pseudomonadati</taxon>
        <taxon>Bacteroidota</taxon>
        <taxon>Chitinophagia</taxon>
        <taxon>Chitinophagales</taxon>
        <taxon>Chitinophagaceae</taxon>
        <taxon>Puia</taxon>
    </lineage>
</organism>
<dbReference type="Gene3D" id="2.40.50.1020">
    <property type="entry name" value="LytTr DNA-binding domain"/>
    <property type="match status" value="1"/>
</dbReference>
<dbReference type="InterPro" id="IPR001789">
    <property type="entry name" value="Sig_transdc_resp-reg_receiver"/>
</dbReference>
<keyword evidence="4" id="KW-0238">DNA-binding</keyword>
<evidence type="ECO:0000256" key="1">
    <source>
        <dbReference type="PROSITE-ProRule" id="PRU00169"/>
    </source>
</evidence>
<dbReference type="PANTHER" id="PTHR37299">
    <property type="entry name" value="TRANSCRIPTIONAL REGULATOR-RELATED"/>
    <property type="match status" value="1"/>
</dbReference>
<dbReference type="EMBL" id="BMJC01000002">
    <property type="protein sequence ID" value="GGA98043.1"/>
    <property type="molecule type" value="Genomic_DNA"/>
</dbReference>
<reference evidence="4" key="2">
    <citation type="submission" date="2020-09" db="EMBL/GenBank/DDBJ databases">
        <authorList>
            <person name="Sun Q."/>
            <person name="Zhou Y."/>
        </authorList>
    </citation>
    <scope>NUCLEOTIDE SEQUENCE</scope>
    <source>
        <strain evidence="4">CGMCC 1.15448</strain>
    </source>
</reference>
<feature type="domain" description="Response regulatory" evidence="2">
    <location>
        <begin position="3"/>
        <end position="116"/>
    </location>
</feature>
<dbReference type="Pfam" id="PF00072">
    <property type="entry name" value="Response_reg"/>
    <property type="match status" value="1"/>
</dbReference>
<sequence length="248" mass="28295">MINYVLIDDEPKNTKILKSMIAEFCPNTKFVGAAPGVADGEVMIRREQPDLVFLDIQLSHENAFDLLDRLLPVTFEVIFVTAYNEYAVKAFRYSALDYLLKPVNIQELCAAVARVDEKMRLRSTNQQLHNLLSNLRSPEVTTHKLAIPNAESLTFISVSDIVRCEASGGYTTFFLTNGEKMLSTKTIKEYEDVLPPDIFLRIHSKHIVNILHVKKYHRGRGGYVEMDGRYTIEVSARRKADFLSRFGF</sequence>
<dbReference type="Gene3D" id="3.40.50.2300">
    <property type="match status" value="1"/>
</dbReference>
<dbReference type="SMART" id="SM00850">
    <property type="entry name" value="LytTR"/>
    <property type="match status" value="1"/>
</dbReference>
<dbReference type="Pfam" id="PF04397">
    <property type="entry name" value="LytTR"/>
    <property type="match status" value="1"/>
</dbReference>
<evidence type="ECO:0000259" key="2">
    <source>
        <dbReference type="PROSITE" id="PS50110"/>
    </source>
</evidence>
<dbReference type="AlphaFoldDB" id="A0A8J2UCG9"/>
<dbReference type="GO" id="GO:0003677">
    <property type="term" value="F:DNA binding"/>
    <property type="evidence" value="ECO:0007669"/>
    <property type="project" value="UniProtKB-KW"/>
</dbReference>
<dbReference type="InterPro" id="IPR011006">
    <property type="entry name" value="CheY-like_superfamily"/>
</dbReference>
<evidence type="ECO:0000313" key="4">
    <source>
        <dbReference type="EMBL" id="GGA98043.1"/>
    </source>
</evidence>
<dbReference type="SMART" id="SM00448">
    <property type="entry name" value="REC"/>
    <property type="match status" value="1"/>
</dbReference>
<protein>
    <submittedName>
        <fullName evidence="4">DNA-binding response regulator</fullName>
    </submittedName>
</protein>